<evidence type="ECO:0000313" key="4">
    <source>
        <dbReference type="Proteomes" id="UP001162162"/>
    </source>
</evidence>
<dbReference type="EMBL" id="JAPWTK010000017">
    <property type="protein sequence ID" value="KAJ8958486.1"/>
    <property type="molecule type" value="Genomic_DNA"/>
</dbReference>
<proteinExistence type="inferred from homology"/>
<dbReference type="SUPFAM" id="SSF54373">
    <property type="entry name" value="FAD-linked reductases, C-terminal domain"/>
    <property type="match status" value="1"/>
</dbReference>
<dbReference type="InterPro" id="IPR012132">
    <property type="entry name" value="GMC_OxRdtase"/>
</dbReference>
<dbReference type="Gene3D" id="3.30.560.10">
    <property type="entry name" value="Glucose Oxidase, domain 3"/>
    <property type="match status" value="1"/>
</dbReference>
<evidence type="ECO:0000256" key="1">
    <source>
        <dbReference type="ARBA" id="ARBA00010790"/>
    </source>
</evidence>
<name>A0AAV8Z529_9CUCU</name>
<keyword evidence="4" id="KW-1185">Reference proteome</keyword>
<comment type="caution">
    <text evidence="3">The sequence shown here is derived from an EMBL/GenBank/DDBJ whole genome shotgun (WGS) entry which is preliminary data.</text>
</comment>
<dbReference type="SUPFAM" id="SSF51905">
    <property type="entry name" value="FAD/NAD(P)-binding domain"/>
    <property type="match status" value="1"/>
</dbReference>
<feature type="domain" description="Glucose-methanol-choline oxidoreductase C-terminal" evidence="2">
    <location>
        <begin position="9"/>
        <end position="152"/>
    </location>
</feature>
<reference evidence="3" key="1">
    <citation type="journal article" date="2023" name="Insect Mol. Biol.">
        <title>Genome sequencing provides insights into the evolution of gene families encoding plant cell wall-degrading enzymes in longhorned beetles.</title>
        <authorList>
            <person name="Shin N.R."/>
            <person name="Okamura Y."/>
            <person name="Kirsch R."/>
            <person name="Pauchet Y."/>
        </authorList>
    </citation>
    <scope>NUCLEOTIDE SEQUENCE</scope>
    <source>
        <strain evidence="3">AMC_N1</strain>
    </source>
</reference>
<dbReference type="InterPro" id="IPR036188">
    <property type="entry name" value="FAD/NAD-bd_sf"/>
</dbReference>
<dbReference type="InterPro" id="IPR007867">
    <property type="entry name" value="GMC_OxRtase_C"/>
</dbReference>
<evidence type="ECO:0000313" key="3">
    <source>
        <dbReference type="EMBL" id="KAJ8958486.1"/>
    </source>
</evidence>
<dbReference type="Proteomes" id="UP001162162">
    <property type="component" value="Unassembled WGS sequence"/>
</dbReference>
<evidence type="ECO:0000259" key="2">
    <source>
        <dbReference type="Pfam" id="PF05199"/>
    </source>
</evidence>
<gene>
    <name evidence="3" type="ORF">NQ318_002279</name>
</gene>
<dbReference type="Pfam" id="PF05199">
    <property type="entry name" value="GMC_oxred_C"/>
    <property type="match status" value="1"/>
</dbReference>
<dbReference type="GO" id="GO:0050660">
    <property type="term" value="F:flavin adenine dinucleotide binding"/>
    <property type="evidence" value="ECO:0007669"/>
    <property type="project" value="InterPro"/>
</dbReference>
<organism evidence="3 4">
    <name type="scientific">Aromia moschata</name>
    <dbReference type="NCBI Taxonomy" id="1265417"/>
    <lineage>
        <taxon>Eukaryota</taxon>
        <taxon>Metazoa</taxon>
        <taxon>Ecdysozoa</taxon>
        <taxon>Arthropoda</taxon>
        <taxon>Hexapoda</taxon>
        <taxon>Insecta</taxon>
        <taxon>Pterygota</taxon>
        <taxon>Neoptera</taxon>
        <taxon>Endopterygota</taxon>
        <taxon>Coleoptera</taxon>
        <taxon>Polyphaga</taxon>
        <taxon>Cucujiformia</taxon>
        <taxon>Chrysomeloidea</taxon>
        <taxon>Cerambycidae</taxon>
        <taxon>Cerambycinae</taxon>
        <taxon>Callichromatini</taxon>
        <taxon>Aromia</taxon>
    </lineage>
</organism>
<dbReference type="PANTHER" id="PTHR11552">
    <property type="entry name" value="GLUCOSE-METHANOL-CHOLINE GMC OXIDOREDUCTASE"/>
    <property type="match status" value="1"/>
</dbReference>
<dbReference type="Gene3D" id="3.50.50.60">
    <property type="entry name" value="FAD/NAD(P)-binding domain"/>
    <property type="match status" value="1"/>
</dbReference>
<accession>A0AAV8Z529</accession>
<protein>
    <recommendedName>
        <fullName evidence="2">Glucose-methanol-choline oxidoreductase C-terminal domain-containing protein</fullName>
    </recommendedName>
</protein>
<comment type="similarity">
    <text evidence="1">Belongs to the GMC oxidoreductase family.</text>
</comment>
<dbReference type="AlphaFoldDB" id="A0AAV8Z529"/>
<sequence length="181" mass="20621">MFLLTLLQPLSRGEVLLNETHHQSNPKIVPNFLSDYEGWDLDTFVSGFNFVANLTEGSVMQQFHAELLNIDIPNCRNFKFCTMQYVKCYIYNMAFLKYDVVGTAKMGPECDTMAVVRPDLEVKKVRCLRVADSSVMVSMTVGNTVATDAMIGFNTGEILKEKWLKDYVSPFHSRPSKRDDE</sequence>
<dbReference type="PANTHER" id="PTHR11552:SF158">
    <property type="entry name" value="GH23626P-RELATED"/>
    <property type="match status" value="1"/>
</dbReference>
<dbReference type="GO" id="GO:0016614">
    <property type="term" value="F:oxidoreductase activity, acting on CH-OH group of donors"/>
    <property type="evidence" value="ECO:0007669"/>
    <property type="project" value="InterPro"/>
</dbReference>